<feature type="transmembrane region" description="Helical" evidence="3">
    <location>
        <begin position="148"/>
        <end position="174"/>
    </location>
</feature>
<keyword evidence="2" id="KW-1003">Cell membrane</keyword>
<evidence type="ECO:0000256" key="3">
    <source>
        <dbReference type="SAM" id="Phobius"/>
    </source>
</evidence>
<feature type="transmembrane region" description="Helical" evidence="3">
    <location>
        <begin position="60"/>
        <end position="77"/>
    </location>
</feature>
<dbReference type="EMBL" id="CVRQ01000010">
    <property type="protein sequence ID" value="CRL34176.1"/>
    <property type="molecule type" value="Genomic_DNA"/>
</dbReference>
<dbReference type="Proteomes" id="UP000049472">
    <property type="component" value="Unassembled WGS sequence"/>
</dbReference>
<dbReference type="GO" id="GO:0015225">
    <property type="term" value="F:biotin transmembrane transporter activity"/>
    <property type="evidence" value="ECO:0007669"/>
    <property type="project" value="UniProtKB-UniRule"/>
</dbReference>
<dbReference type="Pfam" id="PF02632">
    <property type="entry name" value="BioY"/>
    <property type="match status" value="1"/>
</dbReference>
<comment type="subcellular location">
    <subcellularLocation>
        <location evidence="2">Cell membrane</location>
        <topology evidence="2">Multi-pass membrane protein</topology>
    </subcellularLocation>
</comment>
<keyword evidence="6" id="KW-1185">Reference proteome</keyword>
<evidence type="ECO:0000313" key="6">
    <source>
        <dbReference type="Proteomes" id="UP000049472"/>
    </source>
</evidence>
<gene>
    <name evidence="5" type="ORF">GKE44_13540</name>
    <name evidence="4" type="ORF">T1815_07601</name>
</gene>
<dbReference type="Proteomes" id="UP000465607">
    <property type="component" value="Unassembled WGS sequence"/>
</dbReference>
<dbReference type="Gene3D" id="1.10.1760.20">
    <property type="match status" value="1"/>
</dbReference>
<comment type="similarity">
    <text evidence="1 2">Belongs to the BioY family.</text>
</comment>
<accession>A0A0M6WG89</accession>
<evidence type="ECO:0000313" key="4">
    <source>
        <dbReference type="EMBL" id="CRL34176.1"/>
    </source>
</evidence>
<reference evidence="5 7" key="3">
    <citation type="journal article" date="2019" name="Nat. Med.">
        <title>A library of human gut bacterial isolates paired with longitudinal multiomics data enables mechanistic microbiome research.</title>
        <authorList>
            <person name="Poyet M."/>
            <person name="Groussin M."/>
            <person name="Gibbons S.M."/>
            <person name="Avila-Pacheco J."/>
            <person name="Jiang X."/>
            <person name="Kearney S.M."/>
            <person name="Perrotta A.R."/>
            <person name="Berdy B."/>
            <person name="Zhao S."/>
            <person name="Lieberman T.D."/>
            <person name="Swanson P.K."/>
            <person name="Smith M."/>
            <person name="Roesemann S."/>
            <person name="Alexander J.E."/>
            <person name="Rich S.A."/>
            <person name="Livny J."/>
            <person name="Vlamakis H."/>
            <person name="Clish C."/>
            <person name="Bullock K."/>
            <person name="Deik A."/>
            <person name="Scott J."/>
            <person name="Pierce K.A."/>
            <person name="Xavier R.J."/>
            <person name="Alm E.J."/>
        </authorList>
    </citation>
    <scope>NUCLEOTIDE SEQUENCE [LARGE SCALE GENOMIC DNA]</scope>
    <source>
        <strain evidence="5 7">BIOML-A5</strain>
    </source>
</reference>
<name>A0A0M6WG89_9FIRM</name>
<dbReference type="InterPro" id="IPR003784">
    <property type="entry name" value="BioY"/>
</dbReference>
<evidence type="ECO:0000256" key="1">
    <source>
        <dbReference type="ARBA" id="ARBA00010692"/>
    </source>
</evidence>
<protein>
    <recommendedName>
        <fullName evidence="2">Biotin transporter</fullName>
    </recommendedName>
</protein>
<keyword evidence="3" id="KW-1133">Transmembrane helix</keyword>
<evidence type="ECO:0000256" key="2">
    <source>
        <dbReference type="PIRNR" id="PIRNR016661"/>
    </source>
</evidence>
<dbReference type="EMBL" id="WKQV01000041">
    <property type="protein sequence ID" value="MSD28120.1"/>
    <property type="molecule type" value="Genomic_DNA"/>
</dbReference>
<reference evidence="4" key="1">
    <citation type="submission" date="2015-05" db="EMBL/GenBank/DDBJ databases">
        <authorList>
            <person name="Wang D.B."/>
            <person name="Wang M."/>
        </authorList>
    </citation>
    <scope>NUCLEOTIDE SEQUENCE [LARGE SCALE GENOMIC DNA]</scope>
    <source>
        <strain evidence="4">T1-815</strain>
    </source>
</reference>
<dbReference type="PANTHER" id="PTHR34295:SF1">
    <property type="entry name" value="BIOTIN TRANSPORTER BIOY"/>
    <property type="match status" value="1"/>
</dbReference>
<sequence length="199" mass="21446">MKLKTKELTTCALFAALIAVGAFIKIDIPLPMYTMHFTLQWFFVLMAGFLLGAKLAPISVIVYLCIGLVGVPVFAAGGGPTYILRPGFGFLLGFVLAAFLIGAITEKLKKTNAFTLILPATVGLVAYYTVGAIYFYCMKNFYAATPVSWGIVIVDYCLITVAPDFILCVSAAVFSAKLRPVFAGILNGYSVKNKVENKA</sequence>
<reference evidence="6" key="2">
    <citation type="submission" date="2015-05" db="EMBL/GenBank/DDBJ databases">
        <authorList>
            <consortium name="Pathogen Informatics"/>
        </authorList>
    </citation>
    <scope>NUCLEOTIDE SEQUENCE [LARGE SCALE GENOMIC DNA]</scope>
    <source>
        <strain evidence="6">T1-815</strain>
    </source>
</reference>
<evidence type="ECO:0000313" key="5">
    <source>
        <dbReference type="EMBL" id="MSD28120.1"/>
    </source>
</evidence>
<dbReference type="PANTHER" id="PTHR34295">
    <property type="entry name" value="BIOTIN TRANSPORTER BIOY"/>
    <property type="match status" value="1"/>
</dbReference>
<dbReference type="PIRSF" id="PIRSF016661">
    <property type="entry name" value="BioY"/>
    <property type="match status" value="1"/>
</dbReference>
<evidence type="ECO:0000313" key="7">
    <source>
        <dbReference type="Proteomes" id="UP000465607"/>
    </source>
</evidence>
<feature type="transmembrane region" description="Helical" evidence="3">
    <location>
        <begin position="116"/>
        <end position="136"/>
    </location>
</feature>
<dbReference type="GO" id="GO:0005886">
    <property type="term" value="C:plasma membrane"/>
    <property type="evidence" value="ECO:0007669"/>
    <property type="project" value="UniProtKB-SubCell"/>
</dbReference>
<proteinExistence type="inferred from homology"/>
<feature type="transmembrane region" description="Helical" evidence="3">
    <location>
        <begin position="83"/>
        <end position="104"/>
    </location>
</feature>
<dbReference type="AlphaFoldDB" id="A0A0M6WG89"/>
<keyword evidence="3" id="KW-0812">Transmembrane</keyword>
<organism evidence="4 6">
    <name type="scientific">Agathobacter rectalis</name>
    <dbReference type="NCBI Taxonomy" id="39491"/>
    <lineage>
        <taxon>Bacteria</taxon>
        <taxon>Bacillati</taxon>
        <taxon>Bacillota</taxon>
        <taxon>Clostridia</taxon>
        <taxon>Lachnospirales</taxon>
        <taxon>Lachnospiraceae</taxon>
        <taxon>Agathobacter</taxon>
    </lineage>
</organism>
<dbReference type="RefSeq" id="WP_055061183.1">
    <property type="nucleotide sequence ID" value="NZ_CVRQ01000010.1"/>
</dbReference>
<keyword evidence="2" id="KW-0813">Transport</keyword>
<keyword evidence="2 3" id="KW-0472">Membrane</keyword>